<gene>
    <name evidence="1" type="ORF">Amon02_000350800</name>
</gene>
<comment type="caution">
    <text evidence="1">The sequence shown here is derived from an EMBL/GenBank/DDBJ whole genome shotgun (WGS) entry which is preliminary data.</text>
</comment>
<proteinExistence type="predicted"/>
<sequence>MSQTAIKRTFTEMNSDELKERKTSIIRAKSTNKIGPDGLSKCFHRVRTNLYLSLAPCYSMRPLEGIKKQHLDPLVMTYFKSVKGVVLAYFDVQLSEDNQIVDEATGETRITAKVSGSNPFAFLWCTVDFLVWRPQVGDVVEGWSYMQSPSHIGLLISDTFNASIKKFNIPPEWQFIPGQADEFEFGSSAQDGFDKSAPYDKSMGKWVDENEVPVEGKLRFTIKGIHIAGKVISIDGTLLKPGFEKESLPVERETNKHKKFDDDAIANESAVVENIEESDKKDVSGFINKHDDSSDSSSEDDKVVGGEVSSSEEDSD</sequence>
<reference evidence="1" key="1">
    <citation type="submission" date="2023-04" db="EMBL/GenBank/DDBJ databases">
        <title>Ambrosiozyma monospora NBRC 10751.</title>
        <authorList>
            <person name="Ichikawa N."/>
            <person name="Sato H."/>
            <person name="Tonouchi N."/>
        </authorList>
    </citation>
    <scope>NUCLEOTIDE SEQUENCE</scope>
    <source>
        <strain evidence="1">NBRC 10751</strain>
    </source>
</reference>
<keyword evidence="2" id="KW-1185">Reference proteome</keyword>
<dbReference type="EMBL" id="BSXS01002245">
    <property type="protein sequence ID" value="GME78576.1"/>
    <property type="molecule type" value="Genomic_DNA"/>
</dbReference>
<accession>A0ACB5T0K9</accession>
<protein>
    <submittedName>
        <fullName evidence="1">Unnamed protein product</fullName>
    </submittedName>
</protein>
<organism evidence="1 2">
    <name type="scientific">Ambrosiozyma monospora</name>
    <name type="common">Yeast</name>
    <name type="synonym">Endomycopsis monosporus</name>
    <dbReference type="NCBI Taxonomy" id="43982"/>
    <lineage>
        <taxon>Eukaryota</taxon>
        <taxon>Fungi</taxon>
        <taxon>Dikarya</taxon>
        <taxon>Ascomycota</taxon>
        <taxon>Saccharomycotina</taxon>
        <taxon>Pichiomycetes</taxon>
        <taxon>Pichiales</taxon>
        <taxon>Pichiaceae</taxon>
        <taxon>Ambrosiozyma</taxon>
    </lineage>
</organism>
<dbReference type="Proteomes" id="UP001165064">
    <property type="component" value="Unassembled WGS sequence"/>
</dbReference>
<name>A0ACB5T0K9_AMBMO</name>
<evidence type="ECO:0000313" key="2">
    <source>
        <dbReference type="Proteomes" id="UP001165064"/>
    </source>
</evidence>
<evidence type="ECO:0000313" key="1">
    <source>
        <dbReference type="EMBL" id="GME78576.1"/>
    </source>
</evidence>